<reference evidence="4 5" key="1">
    <citation type="submission" date="2015-08" db="EMBL/GenBank/DDBJ databases">
        <title>Next Generation Sequencing and Analysis of the Genome of Puccinia sorghi L Schw, the Causal Agent of Maize Common Rust.</title>
        <authorList>
            <person name="Rochi L."/>
            <person name="Burguener G."/>
            <person name="Darino M."/>
            <person name="Turjanski A."/>
            <person name="Kreff E."/>
            <person name="Dieguez M.J."/>
            <person name="Sacco F."/>
        </authorList>
    </citation>
    <scope>NUCLEOTIDE SEQUENCE [LARGE SCALE GENOMIC DNA]</scope>
    <source>
        <strain evidence="4 5">RO10H11247</strain>
    </source>
</reference>
<dbReference type="OrthoDB" id="8922241at2759"/>
<feature type="region of interest" description="Disordered" evidence="2">
    <location>
        <begin position="278"/>
        <end position="298"/>
    </location>
</feature>
<comment type="caution">
    <text evidence="4">The sequence shown here is derived from an EMBL/GenBank/DDBJ whole genome shotgun (WGS) entry which is preliminary data.</text>
</comment>
<keyword evidence="1" id="KW-0863">Zinc-finger</keyword>
<protein>
    <recommendedName>
        <fullName evidence="3">C2H2-type domain-containing protein</fullName>
    </recommendedName>
</protein>
<feature type="compositionally biased region" description="Polar residues" evidence="2">
    <location>
        <begin position="278"/>
        <end position="288"/>
    </location>
</feature>
<sequence>MSSPSIPPPVYFQDGDVMVGRYEENSASSMSCWDFDLKDPGPIIAGSELSCLDGGKPGVQLQMLCHRYIFLRLISALPAGEEFLREDSDPFKFLSIPTGLPSSSDISPQPDASRFLENTANFNSIAPVHEPSCEEKSENPNKERQTPLEPLLPYDASQQDASHSQPAGGAYHDSQKYEESLNGGRDALSVLTSGWDGRTVSPKDAFLDYDHVYTKLEDEATRRASQSWIQNSVITTHQNPSIGNLPESLHHLADETFLSSDLFPSSNPNQALTSDTLKQSYSRNTSSGRRVLKSPGEFPASQFSLPPQCVPKNAIRWTHYTTGPASPSKLQINPLSIGRKSAPGEKSHSFVPKLVSQDEIQASAHDSLVNLGAGDVPTSHPTELLTGEPTRVALNCEEFSASSEEETSTLETEATASRFDEHNERSITNSLALQTDIHCGPHPCETLHLSSGIDYSKKESGRSKSTRCNRLDALTNDYANNSHLTSSNHPQLAVENSPKQLPDLSCFPSKSPVEKANFHQVFQSEEAPSKSVASVDSLEGSTTDFILTIDDESSQEREFCNPSPVALQKHTHTICTRQASQEPSKCDPVKAGDYVRKGRRAASNNYHSSPSYSRVTRSAIGRSSGKITDSTQNSTAPVSPSGRGSRKASSRRAQGGGSLSASCRSLSHTLGSASYESTGHTYPTGPIMCGHVDEKTGEKCETMFRRPYDLARHKETIHDSEGPGGDRKPQWKCGKPLRFSYCLTCHGEVNQLLSCFRHCRTRNH</sequence>
<gene>
    <name evidence="4" type="ORF">VP01_3055g3</name>
</gene>
<dbReference type="VEuPathDB" id="FungiDB:VP01_3055g3"/>
<feature type="region of interest" description="Disordered" evidence="2">
    <location>
        <begin position="597"/>
        <end position="663"/>
    </location>
</feature>
<dbReference type="Proteomes" id="UP000037035">
    <property type="component" value="Unassembled WGS sequence"/>
</dbReference>
<feature type="region of interest" description="Disordered" evidence="2">
    <location>
        <begin position="129"/>
        <end position="148"/>
    </location>
</feature>
<name>A0A0L6UZW8_9BASI</name>
<feature type="compositionally biased region" description="Basic and acidic residues" evidence="2">
    <location>
        <begin position="131"/>
        <end position="146"/>
    </location>
</feature>
<dbReference type="GO" id="GO:0008270">
    <property type="term" value="F:zinc ion binding"/>
    <property type="evidence" value="ECO:0007669"/>
    <property type="project" value="UniProtKB-KW"/>
</dbReference>
<feature type="compositionally biased region" description="Polar residues" evidence="2">
    <location>
        <begin position="156"/>
        <end position="165"/>
    </location>
</feature>
<dbReference type="AlphaFoldDB" id="A0A0L6UZW8"/>
<evidence type="ECO:0000313" key="4">
    <source>
        <dbReference type="EMBL" id="KNZ54066.1"/>
    </source>
</evidence>
<evidence type="ECO:0000259" key="3">
    <source>
        <dbReference type="PROSITE" id="PS50157"/>
    </source>
</evidence>
<accession>A0A0L6UZW8</accession>
<keyword evidence="1" id="KW-0479">Metal-binding</keyword>
<evidence type="ECO:0000256" key="2">
    <source>
        <dbReference type="SAM" id="MobiDB-lite"/>
    </source>
</evidence>
<feature type="compositionally biased region" description="Polar residues" evidence="2">
    <location>
        <begin position="602"/>
        <end position="616"/>
    </location>
</feature>
<evidence type="ECO:0000313" key="5">
    <source>
        <dbReference type="Proteomes" id="UP000037035"/>
    </source>
</evidence>
<dbReference type="PROSITE" id="PS50157">
    <property type="entry name" value="ZINC_FINGER_C2H2_2"/>
    <property type="match status" value="1"/>
</dbReference>
<organism evidence="4 5">
    <name type="scientific">Puccinia sorghi</name>
    <dbReference type="NCBI Taxonomy" id="27349"/>
    <lineage>
        <taxon>Eukaryota</taxon>
        <taxon>Fungi</taxon>
        <taxon>Dikarya</taxon>
        <taxon>Basidiomycota</taxon>
        <taxon>Pucciniomycotina</taxon>
        <taxon>Pucciniomycetes</taxon>
        <taxon>Pucciniales</taxon>
        <taxon>Pucciniaceae</taxon>
        <taxon>Puccinia</taxon>
    </lineage>
</organism>
<evidence type="ECO:0000256" key="1">
    <source>
        <dbReference type="PROSITE-ProRule" id="PRU00042"/>
    </source>
</evidence>
<dbReference type="STRING" id="27349.A0A0L6UZW8"/>
<proteinExistence type="predicted"/>
<feature type="domain" description="C2H2-type" evidence="3">
    <location>
        <begin position="687"/>
        <end position="723"/>
    </location>
</feature>
<dbReference type="EMBL" id="LAVV01008008">
    <property type="protein sequence ID" value="KNZ54066.1"/>
    <property type="molecule type" value="Genomic_DNA"/>
</dbReference>
<feature type="region of interest" description="Disordered" evidence="2">
    <location>
        <begin position="156"/>
        <end position="181"/>
    </location>
</feature>
<feature type="compositionally biased region" description="Polar residues" evidence="2">
    <location>
        <begin position="625"/>
        <end position="638"/>
    </location>
</feature>
<dbReference type="InterPro" id="IPR013087">
    <property type="entry name" value="Znf_C2H2_type"/>
</dbReference>
<keyword evidence="1" id="KW-0862">Zinc</keyword>
<keyword evidence="5" id="KW-1185">Reference proteome</keyword>